<evidence type="ECO:0000256" key="11">
    <source>
        <dbReference type="SAM" id="Phobius"/>
    </source>
</evidence>
<evidence type="ECO:0000256" key="4">
    <source>
        <dbReference type="ARBA" id="ARBA00013064"/>
    </source>
</evidence>
<dbReference type="InterPro" id="IPR012265">
    <property type="entry name" value="Ptpn1/Ptpn2"/>
</dbReference>
<feature type="transmembrane region" description="Helical" evidence="11">
    <location>
        <begin position="395"/>
        <end position="415"/>
    </location>
</feature>
<protein>
    <recommendedName>
        <fullName evidence="4">protein-tyrosine-phosphatase</fullName>
        <ecNumber evidence="4">3.1.3.48</ecNumber>
    </recommendedName>
</protein>
<dbReference type="PROSITE" id="PS50056">
    <property type="entry name" value="TYR_PHOSPHATASE_2"/>
    <property type="match status" value="1"/>
</dbReference>
<comment type="subcellular location">
    <subcellularLocation>
        <location evidence="2">Endomembrane system</location>
    </subcellularLocation>
    <subcellularLocation>
        <location evidence="1">Endoplasmic reticulum</location>
    </subcellularLocation>
</comment>
<keyword evidence="11" id="KW-1133">Transmembrane helix</keyword>
<keyword evidence="6" id="KW-0378">Hydrolase</keyword>
<feature type="domain" description="Tyrosine specific protein phosphatases" evidence="13">
    <location>
        <begin position="196"/>
        <end position="275"/>
    </location>
</feature>
<dbReference type="Proteomes" id="UP000695022">
    <property type="component" value="Unplaced"/>
</dbReference>
<dbReference type="InterPro" id="IPR000387">
    <property type="entry name" value="Tyr_Pase_dom"/>
</dbReference>
<gene>
    <name evidence="15" type="primary">LOC106804981</name>
</gene>
<reference evidence="15" key="1">
    <citation type="submission" date="2025-08" db="UniProtKB">
        <authorList>
            <consortium name="RefSeq"/>
        </authorList>
    </citation>
    <scope>IDENTIFICATION</scope>
</reference>
<dbReference type="InterPro" id="IPR029021">
    <property type="entry name" value="Prot-tyrosine_phosphatase-like"/>
</dbReference>
<feature type="compositionally biased region" description="Basic and acidic residues" evidence="10">
    <location>
        <begin position="304"/>
        <end position="313"/>
    </location>
</feature>
<dbReference type="EC" id="3.1.3.48" evidence="4"/>
<feature type="compositionally biased region" description="Low complexity" evidence="10">
    <location>
        <begin position="314"/>
        <end position="327"/>
    </location>
</feature>
<keyword evidence="14" id="KW-1185">Reference proteome</keyword>
<evidence type="ECO:0000256" key="9">
    <source>
        <dbReference type="ARBA" id="ARBA00023136"/>
    </source>
</evidence>
<keyword evidence="5" id="KW-0597">Phosphoprotein</keyword>
<feature type="domain" description="Tyrosine-protein phosphatase" evidence="12">
    <location>
        <begin position="22"/>
        <end position="284"/>
    </location>
</feature>
<keyword evidence="7" id="KW-0256">Endoplasmic reticulum</keyword>
<evidence type="ECO:0000313" key="14">
    <source>
        <dbReference type="Proteomes" id="UP000695022"/>
    </source>
</evidence>
<dbReference type="SMART" id="SM00404">
    <property type="entry name" value="PTPc_motif"/>
    <property type="match status" value="1"/>
</dbReference>
<organism evidence="14 15">
    <name type="scientific">Priapulus caudatus</name>
    <name type="common">Priapulid worm</name>
    <dbReference type="NCBI Taxonomy" id="37621"/>
    <lineage>
        <taxon>Eukaryota</taxon>
        <taxon>Metazoa</taxon>
        <taxon>Ecdysozoa</taxon>
        <taxon>Scalidophora</taxon>
        <taxon>Priapulida</taxon>
        <taxon>Priapulimorpha</taxon>
        <taxon>Priapulimorphida</taxon>
        <taxon>Priapulidae</taxon>
        <taxon>Priapulus</taxon>
    </lineage>
</organism>
<evidence type="ECO:0000256" key="7">
    <source>
        <dbReference type="ARBA" id="ARBA00022824"/>
    </source>
</evidence>
<keyword evidence="11" id="KW-0812">Transmembrane</keyword>
<dbReference type="PROSITE" id="PS00383">
    <property type="entry name" value="TYR_PHOSPHATASE_1"/>
    <property type="match status" value="1"/>
</dbReference>
<dbReference type="Gene3D" id="3.90.190.10">
    <property type="entry name" value="Protein tyrosine phosphatase superfamily"/>
    <property type="match status" value="1"/>
</dbReference>
<dbReference type="InterPro" id="IPR016130">
    <property type="entry name" value="Tyr_Pase_AS"/>
</dbReference>
<keyword evidence="9 11" id="KW-0472">Membrane</keyword>
<evidence type="ECO:0000259" key="12">
    <source>
        <dbReference type="PROSITE" id="PS50055"/>
    </source>
</evidence>
<proteinExistence type="inferred from homology"/>
<evidence type="ECO:0000256" key="6">
    <source>
        <dbReference type="ARBA" id="ARBA00022801"/>
    </source>
</evidence>
<evidence type="ECO:0000256" key="8">
    <source>
        <dbReference type="ARBA" id="ARBA00022912"/>
    </source>
</evidence>
<evidence type="ECO:0000259" key="13">
    <source>
        <dbReference type="PROSITE" id="PS50056"/>
    </source>
</evidence>
<accession>A0ABM1DPM6</accession>
<dbReference type="PANTHER" id="PTHR46047:SF3">
    <property type="entry name" value="TYROSINE-PROTEIN PHOSPHATASE NON-RECEPTOR TYPE 61F"/>
    <property type="match status" value="1"/>
</dbReference>
<comment type="similarity">
    <text evidence="3">Belongs to the protein-tyrosine phosphatase family. Non-receptor class 1 subfamily.</text>
</comment>
<dbReference type="GeneID" id="106804981"/>
<feature type="compositionally biased region" description="Polar residues" evidence="10">
    <location>
        <begin position="330"/>
        <end position="339"/>
    </location>
</feature>
<evidence type="ECO:0000256" key="2">
    <source>
        <dbReference type="ARBA" id="ARBA00004308"/>
    </source>
</evidence>
<sequence length="419" mass="47640">MAFSIERELIEYDEQKLWPVVYQKIRQESMLANASTADARKPENRSRNRYRDVSPYDHSRVMLKCGDNDYINASLVEAPEANRSYILAQGPLVHTSGDFWQMVWEQNSKAVIMLNKVIEKNTIKCHQYWPKGAASSSDELTFDDNPFRVVNMSEVDNNYYTVRTLKLVNTETEESRDILHFHYTTWPDFGVPESPGEFLSFLRAVRESGALSRDVGPPVIHCSAGIGRSGTLCIVDTCLVLIEKSRDPESIDVKEILLDMRKYRMGLIQTPDQLRFSYLAIIEGGKRILQETAHIQNVMDANNVEDKNKRTDSESSASEDSALASENSTEENNVAGQSDHSTKPAMNPSESYSGDVELRRRTRQEQQRSLAEKVEQMRRRQQDSERKRPSRVRPLVVAVAAAGAALLIAGGFLLYKYYQ</sequence>
<name>A0ABM1DPM6_PRICU</name>
<dbReference type="PRINTS" id="PR00700">
    <property type="entry name" value="PRTYPHPHTASE"/>
</dbReference>
<evidence type="ECO:0000313" key="15">
    <source>
        <dbReference type="RefSeq" id="XP_014661897.1"/>
    </source>
</evidence>
<feature type="compositionally biased region" description="Basic and acidic residues" evidence="10">
    <location>
        <begin position="356"/>
        <end position="387"/>
    </location>
</feature>
<dbReference type="InterPro" id="IPR000242">
    <property type="entry name" value="PTP_cat"/>
</dbReference>
<dbReference type="InterPro" id="IPR003595">
    <property type="entry name" value="Tyr_Pase_cat"/>
</dbReference>
<evidence type="ECO:0000256" key="3">
    <source>
        <dbReference type="ARBA" id="ARBA00009701"/>
    </source>
</evidence>
<dbReference type="InterPro" id="IPR051985">
    <property type="entry name" value="NR_tyrosine_phosphatase"/>
</dbReference>
<dbReference type="PROSITE" id="PS50055">
    <property type="entry name" value="TYR_PHOSPHATASE_PTP"/>
    <property type="match status" value="1"/>
</dbReference>
<dbReference type="PANTHER" id="PTHR46047">
    <property type="entry name" value="TYROSINE-PROTEIN PHOSPHATASE NON-RECEPTOR TYPE 61F"/>
    <property type="match status" value="1"/>
</dbReference>
<dbReference type="SMART" id="SM00194">
    <property type="entry name" value="PTPc"/>
    <property type="match status" value="1"/>
</dbReference>
<evidence type="ECO:0000256" key="5">
    <source>
        <dbReference type="ARBA" id="ARBA00022553"/>
    </source>
</evidence>
<evidence type="ECO:0000256" key="1">
    <source>
        <dbReference type="ARBA" id="ARBA00004240"/>
    </source>
</evidence>
<dbReference type="Pfam" id="PF00102">
    <property type="entry name" value="Y_phosphatase"/>
    <property type="match status" value="1"/>
</dbReference>
<dbReference type="PIRSF" id="PIRSF000926">
    <property type="entry name" value="Tyr-Ptase_nr1"/>
    <property type="match status" value="1"/>
</dbReference>
<feature type="region of interest" description="Disordered" evidence="10">
    <location>
        <begin position="300"/>
        <end position="392"/>
    </location>
</feature>
<evidence type="ECO:0000256" key="10">
    <source>
        <dbReference type="SAM" id="MobiDB-lite"/>
    </source>
</evidence>
<keyword evidence="8" id="KW-0904">Protein phosphatase</keyword>
<dbReference type="SUPFAM" id="SSF52799">
    <property type="entry name" value="(Phosphotyrosine protein) phosphatases II"/>
    <property type="match status" value="1"/>
</dbReference>
<dbReference type="CDD" id="cd14545">
    <property type="entry name" value="PTPc-N1_2"/>
    <property type="match status" value="1"/>
</dbReference>
<dbReference type="RefSeq" id="XP_014661897.1">
    <property type="nucleotide sequence ID" value="XM_014806411.1"/>
</dbReference>